<protein>
    <submittedName>
        <fullName evidence="3">Uncharacterized protein</fullName>
    </submittedName>
</protein>
<keyword evidence="4" id="KW-1185">Reference proteome</keyword>
<feature type="compositionally biased region" description="Polar residues" evidence="2">
    <location>
        <begin position="163"/>
        <end position="176"/>
    </location>
</feature>
<feature type="region of interest" description="Disordered" evidence="2">
    <location>
        <begin position="154"/>
        <end position="236"/>
    </location>
</feature>
<name>I4YCJ1_WALMC</name>
<evidence type="ECO:0000256" key="1">
    <source>
        <dbReference type="SAM" id="Coils"/>
    </source>
</evidence>
<feature type="compositionally biased region" description="Polar residues" evidence="2">
    <location>
        <begin position="183"/>
        <end position="193"/>
    </location>
</feature>
<dbReference type="eggNOG" id="ENOG502S6XD">
    <property type="taxonomic scope" value="Eukaryota"/>
</dbReference>
<dbReference type="HOGENOM" id="CLU_1177900_0_0_1"/>
<sequence>MQSVGNFPKSQAYRHPLSIDNSDRSFGASAQAKSTPVQHIPPSSSPATTFARDNSAILAAELSRMRRQKDEEIEKRMQTSNQLKAQYEINYRAHGEIETVRRQALRDQEELKAQKEKLRAEVARLQALNADLNTKNETSNEKMEIDMMFQRHEAETSIRKQNRSTVSPQRRTSRASSMGFPGLQNSFARNTAGLSRGKTAMPAPPIASRKDEMDWQSETNERRAHSQPRPTTSKND</sequence>
<keyword evidence="1" id="KW-0175">Coiled coil</keyword>
<organism evidence="3 4">
    <name type="scientific">Wallemia mellicola (strain ATCC MYA-4683 / CBS 633.66)</name>
    <name type="common">Wallemia sebi (CBS 633.66)</name>
    <dbReference type="NCBI Taxonomy" id="671144"/>
    <lineage>
        <taxon>Eukaryota</taxon>
        <taxon>Fungi</taxon>
        <taxon>Dikarya</taxon>
        <taxon>Basidiomycota</taxon>
        <taxon>Wallemiomycotina</taxon>
        <taxon>Wallemiomycetes</taxon>
        <taxon>Wallemiales</taxon>
        <taxon>Wallemiaceae</taxon>
        <taxon>Wallemia</taxon>
    </lineage>
</organism>
<dbReference type="EMBL" id="JH668231">
    <property type="protein sequence ID" value="EIM21683.1"/>
    <property type="molecule type" value="Genomic_DNA"/>
</dbReference>
<proteinExistence type="predicted"/>
<dbReference type="AlphaFoldDB" id="I4YCJ1"/>
<evidence type="ECO:0000256" key="2">
    <source>
        <dbReference type="SAM" id="MobiDB-lite"/>
    </source>
</evidence>
<feature type="coiled-coil region" evidence="1">
    <location>
        <begin position="62"/>
        <end position="142"/>
    </location>
</feature>
<feature type="non-terminal residue" evidence="3">
    <location>
        <position position="236"/>
    </location>
</feature>
<evidence type="ECO:0000313" key="4">
    <source>
        <dbReference type="Proteomes" id="UP000005242"/>
    </source>
</evidence>
<dbReference type="KEGG" id="wse:WALSEDRAFT_32565"/>
<feature type="compositionally biased region" description="Basic and acidic residues" evidence="2">
    <location>
        <begin position="208"/>
        <end position="224"/>
    </location>
</feature>
<evidence type="ECO:0000313" key="3">
    <source>
        <dbReference type="EMBL" id="EIM21683.1"/>
    </source>
</evidence>
<gene>
    <name evidence="3" type="ORF">WALSEDRAFT_32565</name>
</gene>
<dbReference type="RefSeq" id="XP_006958370.1">
    <property type="nucleotide sequence ID" value="XM_006958308.1"/>
</dbReference>
<accession>I4YCJ1</accession>
<reference evidence="3 4" key="1">
    <citation type="journal article" date="2012" name="Fungal Genet. Biol.">
        <title>The genome of the xerotolerant mold Wallemia sebi reveals adaptations to osmotic stress and suggests cryptic sexual reproduction.</title>
        <authorList>
            <person name="Padamsee M."/>
            <person name="Kumar T.K.A."/>
            <person name="Riley R."/>
            <person name="Binder M."/>
            <person name="Boyd A."/>
            <person name="Calvo A.M."/>
            <person name="Furukawa K."/>
            <person name="Hesse C."/>
            <person name="Hohmann S."/>
            <person name="James T.Y."/>
            <person name="LaButti K."/>
            <person name="Lapidus A."/>
            <person name="Lindquist E."/>
            <person name="Lucas S."/>
            <person name="Miller K."/>
            <person name="Shantappa S."/>
            <person name="Grigoriev I.V."/>
            <person name="Hibbett D.S."/>
            <person name="McLaughlin D.J."/>
            <person name="Spatafora J.W."/>
            <person name="Aime M.C."/>
        </authorList>
    </citation>
    <scope>NUCLEOTIDE SEQUENCE [LARGE SCALE GENOMIC DNA]</scope>
    <source>
        <strain evidence="4">ATCC MYA-4683 / CBS 633.66</strain>
    </source>
</reference>
<dbReference type="Proteomes" id="UP000005242">
    <property type="component" value="Unassembled WGS sequence"/>
</dbReference>
<dbReference type="GeneID" id="18471519"/>
<feature type="region of interest" description="Disordered" evidence="2">
    <location>
        <begin position="1"/>
        <end position="53"/>
    </location>
</feature>
<dbReference type="InParanoid" id="I4YCJ1"/>
<feature type="compositionally biased region" description="Polar residues" evidence="2">
    <location>
        <begin position="31"/>
        <end position="52"/>
    </location>
</feature>